<feature type="compositionally biased region" description="Basic and acidic residues" evidence="8">
    <location>
        <begin position="533"/>
        <end position="543"/>
    </location>
</feature>
<accession>A0A8H3GAY3</accession>
<evidence type="ECO:0000256" key="4">
    <source>
        <dbReference type="ARBA" id="ARBA00022692"/>
    </source>
</evidence>
<dbReference type="PANTHER" id="PTHR31503:SF18">
    <property type="entry name" value="CA(2+)_H(+) EXCHANGER, PUTATIVE (EUROFUNG)-RELATED"/>
    <property type="match status" value="1"/>
</dbReference>
<keyword evidence="3" id="KW-0813">Transport</keyword>
<feature type="domain" description="Sodium/calcium exchanger membrane region" evidence="10">
    <location>
        <begin position="685"/>
        <end position="828"/>
    </location>
</feature>
<feature type="transmembrane region" description="Helical" evidence="9">
    <location>
        <begin position="810"/>
        <end position="830"/>
    </location>
</feature>
<evidence type="ECO:0000313" key="11">
    <source>
        <dbReference type="EMBL" id="CAF9936343.1"/>
    </source>
</evidence>
<evidence type="ECO:0000256" key="6">
    <source>
        <dbReference type="ARBA" id="ARBA00023065"/>
    </source>
</evidence>
<feature type="compositionally biased region" description="Polar residues" evidence="8">
    <location>
        <begin position="57"/>
        <end position="76"/>
    </location>
</feature>
<feature type="transmembrane region" description="Helical" evidence="9">
    <location>
        <begin position="151"/>
        <end position="170"/>
    </location>
</feature>
<keyword evidence="6" id="KW-0406">Ion transport</keyword>
<dbReference type="Pfam" id="PF01699">
    <property type="entry name" value="Na_Ca_ex"/>
    <property type="match status" value="2"/>
</dbReference>
<dbReference type="GO" id="GO:0015369">
    <property type="term" value="F:calcium:proton antiporter activity"/>
    <property type="evidence" value="ECO:0007669"/>
    <property type="project" value="TreeGrafter"/>
</dbReference>
<feature type="transmembrane region" description="Helical" evidence="9">
    <location>
        <begin position="276"/>
        <end position="294"/>
    </location>
</feature>
<gene>
    <name evidence="11" type="ORF">ALECFALPRED_006772</name>
</gene>
<keyword evidence="12" id="KW-1185">Reference proteome</keyword>
<dbReference type="AlphaFoldDB" id="A0A8H3GAY3"/>
<feature type="transmembrane region" description="Helical" evidence="9">
    <location>
        <begin position="685"/>
        <end position="707"/>
    </location>
</feature>
<feature type="compositionally biased region" description="Basic residues" evidence="8">
    <location>
        <begin position="520"/>
        <end position="532"/>
    </location>
</feature>
<feature type="region of interest" description="Disordered" evidence="8">
    <location>
        <begin position="383"/>
        <end position="447"/>
    </location>
</feature>
<reference evidence="11" key="1">
    <citation type="submission" date="2021-03" db="EMBL/GenBank/DDBJ databases">
        <authorList>
            <person name="Tagirdzhanova G."/>
        </authorList>
    </citation>
    <scope>NUCLEOTIDE SEQUENCE</scope>
</reference>
<dbReference type="GO" id="GO:0006874">
    <property type="term" value="P:intracellular calcium ion homeostasis"/>
    <property type="evidence" value="ECO:0007669"/>
    <property type="project" value="TreeGrafter"/>
</dbReference>
<dbReference type="InterPro" id="IPR004713">
    <property type="entry name" value="CaH_exchang"/>
</dbReference>
<name>A0A8H3GAY3_9LECA</name>
<dbReference type="GO" id="GO:0012505">
    <property type="term" value="C:endomembrane system"/>
    <property type="evidence" value="ECO:0007669"/>
    <property type="project" value="UniProtKB-SubCell"/>
</dbReference>
<feature type="region of interest" description="Disordered" evidence="8">
    <location>
        <begin position="460"/>
        <end position="559"/>
    </location>
</feature>
<dbReference type="InterPro" id="IPR044880">
    <property type="entry name" value="NCX_ion-bd_dom_sf"/>
</dbReference>
<dbReference type="PANTHER" id="PTHR31503">
    <property type="entry name" value="VACUOLAR CALCIUM ION TRANSPORTER"/>
    <property type="match status" value="1"/>
</dbReference>
<dbReference type="GO" id="GO:0000329">
    <property type="term" value="C:fungal-type vacuole membrane"/>
    <property type="evidence" value="ECO:0007669"/>
    <property type="project" value="TreeGrafter"/>
</dbReference>
<dbReference type="OrthoDB" id="1699231at2759"/>
<feature type="compositionally biased region" description="Basic residues" evidence="8">
    <location>
        <begin position="410"/>
        <end position="424"/>
    </location>
</feature>
<feature type="region of interest" description="Disordered" evidence="8">
    <location>
        <begin position="1"/>
        <end position="104"/>
    </location>
</feature>
<feature type="domain" description="Sodium/calcium exchanger membrane region" evidence="10">
    <location>
        <begin position="231"/>
        <end position="354"/>
    </location>
</feature>
<feature type="transmembrane region" description="Helical" evidence="9">
    <location>
        <begin position="719"/>
        <end position="742"/>
    </location>
</feature>
<feature type="compositionally biased region" description="Polar residues" evidence="8">
    <location>
        <begin position="430"/>
        <end position="447"/>
    </location>
</feature>
<proteinExistence type="inferred from homology"/>
<comment type="subcellular location">
    <subcellularLocation>
        <location evidence="1">Endomembrane system</location>
        <topology evidence="1">Multi-pass membrane protein</topology>
    </subcellularLocation>
</comment>
<evidence type="ECO:0000256" key="5">
    <source>
        <dbReference type="ARBA" id="ARBA00022989"/>
    </source>
</evidence>
<evidence type="ECO:0000256" key="1">
    <source>
        <dbReference type="ARBA" id="ARBA00004127"/>
    </source>
</evidence>
<organism evidence="11 12">
    <name type="scientific">Alectoria fallacina</name>
    <dbReference type="NCBI Taxonomy" id="1903189"/>
    <lineage>
        <taxon>Eukaryota</taxon>
        <taxon>Fungi</taxon>
        <taxon>Dikarya</taxon>
        <taxon>Ascomycota</taxon>
        <taxon>Pezizomycotina</taxon>
        <taxon>Lecanoromycetes</taxon>
        <taxon>OSLEUM clade</taxon>
        <taxon>Lecanoromycetidae</taxon>
        <taxon>Lecanorales</taxon>
        <taxon>Lecanorineae</taxon>
        <taxon>Parmeliaceae</taxon>
        <taxon>Alectoria</taxon>
    </lineage>
</organism>
<feature type="transmembrane region" description="Helical" evidence="9">
    <location>
        <begin position="240"/>
        <end position="264"/>
    </location>
</feature>
<comment type="caution">
    <text evidence="11">The sequence shown here is derived from an EMBL/GenBank/DDBJ whole genome shotgun (WGS) entry which is preliminary data.</text>
</comment>
<dbReference type="FunFam" id="1.20.1420.30:FF:000011">
    <property type="entry name" value="Vacuolar calcium ion transporter"/>
    <property type="match status" value="1"/>
</dbReference>
<sequence>MVESPDEPSLLDRIRSFSRKAKAHASDNPFGADDKRPALPLTNPNAHSDADVLVGPPTSTVHSNHHTASANTTSNHVAEKTLSALPPPAPPPPDVEHGEAPASIEPEEKSNILIRFYEACKEVLFSSWLNTLLVFVPVGIAVQAAGVNKTIVFAINAIAIIPLAGLLSHATESVASDLGDTIGALMNITFGNAVELIILQERAMGSPKKHLQLDCVLCHLPLVSLRLVPCIALTKDEIQIVQASLLGSILANLLLILGMCFLFGGLRFREQIYNSTVTQMSACLLSLSVMSLLLPSNNTQILTIIKTDGLWRLQTAFHASFTDSATADKAVLQISRGTSIILLLVYVLYLLFQMKSHAYMYQSTPQHVIDEESYPGVLAEILGSSSSSDTSSSSSGSDTDGSSGSNTTAKRIKRVLRGRRRRKSSASSKDTPSVPSTLRTPSASTFAHNIEQNDIALADLRPDYPPLPSPVLGGITSGDEADTDGEHDVRSVARRDTTINFRDFENEKRGLGSKSPEPKPKKRSKKGYRKSGNKYEKEIHVSEKPASSRPSHGNRPVSPHVEFAQDIQSHPGNSPKRPFNIRGLSVRDVVPAMPAMPKMLSSTVFSTANPTSLAPSGAPNTGITPRALHRSNSLPSRLNQVQAARQAQTVPPLQPQPYVLPVNSAHPVDSREAVPPQKYMSRTSAIILLLVSTGLVAVCAEFLVASINYLVDNTNVSEAFVGLIILPIVGNAAEHVTAVTVASKNKMDLAIGVAVGSSIQIALFVTPVIVLLGWILNKDMSLYFSLFETISLFVSAFIVNFLVLDGRSNYLEGALLIAAYVIIALAAFFYPDSDEQSTVGGADAVKNLLRML</sequence>
<feature type="transmembrane region" description="Helical" evidence="9">
    <location>
        <begin position="330"/>
        <end position="352"/>
    </location>
</feature>
<dbReference type="Proteomes" id="UP000664203">
    <property type="component" value="Unassembled WGS sequence"/>
</dbReference>
<feature type="compositionally biased region" description="Basic and acidic residues" evidence="8">
    <location>
        <begin position="484"/>
        <end position="510"/>
    </location>
</feature>
<dbReference type="InterPro" id="IPR004837">
    <property type="entry name" value="NaCa_Exmemb"/>
</dbReference>
<evidence type="ECO:0000313" key="12">
    <source>
        <dbReference type="Proteomes" id="UP000664203"/>
    </source>
</evidence>
<keyword evidence="4 9" id="KW-0812">Transmembrane</keyword>
<comment type="similarity">
    <text evidence="2">Belongs to the Ca(2+):cation antiporter (CaCA) (TC 2.A.19) family.</text>
</comment>
<evidence type="ECO:0000256" key="7">
    <source>
        <dbReference type="ARBA" id="ARBA00023136"/>
    </source>
</evidence>
<keyword evidence="7 9" id="KW-0472">Membrane</keyword>
<evidence type="ECO:0000256" key="9">
    <source>
        <dbReference type="SAM" id="Phobius"/>
    </source>
</evidence>
<dbReference type="EMBL" id="CAJPDR010000439">
    <property type="protein sequence ID" value="CAF9936343.1"/>
    <property type="molecule type" value="Genomic_DNA"/>
</dbReference>
<keyword evidence="5 9" id="KW-1133">Transmembrane helix</keyword>
<evidence type="ECO:0000256" key="3">
    <source>
        <dbReference type="ARBA" id="ARBA00022448"/>
    </source>
</evidence>
<protein>
    <recommendedName>
        <fullName evidence="10">Sodium/calcium exchanger membrane region domain-containing protein</fullName>
    </recommendedName>
</protein>
<feature type="compositionally biased region" description="Low complexity" evidence="8">
    <location>
        <begin position="383"/>
        <end position="405"/>
    </location>
</feature>
<evidence type="ECO:0000259" key="10">
    <source>
        <dbReference type="Pfam" id="PF01699"/>
    </source>
</evidence>
<evidence type="ECO:0000256" key="2">
    <source>
        <dbReference type="ARBA" id="ARBA00008170"/>
    </source>
</evidence>
<evidence type="ECO:0000256" key="8">
    <source>
        <dbReference type="SAM" id="MobiDB-lite"/>
    </source>
</evidence>
<feature type="transmembrane region" description="Helical" evidence="9">
    <location>
        <begin position="123"/>
        <end position="144"/>
    </location>
</feature>
<feature type="transmembrane region" description="Helical" evidence="9">
    <location>
        <begin position="749"/>
        <end position="776"/>
    </location>
</feature>
<dbReference type="Gene3D" id="1.20.1420.30">
    <property type="entry name" value="NCX, central ion-binding region"/>
    <property type="match status" value="2"/>
</dbReference>
<feature type="transmembrane region" description="Helical" evidence="9">
    <location>
        <begin position="782"/>
        <end position="803"/>
    </location>
</feature>